<accession>A0A7S3DYS6</accession>
<proteinExistence type="predicted"/>
<dbReference type="AlphaFoldDB" id="A0A7S3DYS6"/>
<dbReference type="InterPro" id="IPR027417">
    <property type="entry name" value="P-loop_NTPase"/>
</dbReference>
<gene>
    <name evidence="1" type="ORF">APAL1065_LOCUS27056</name>
</gene>
<name>A0A7S3DYS6_9STRA</name>
<dbReference type="EMBL" id="HBHT01040275">
    <property type="protein sequence ID" value="CAD9994751.1"/>
    <property type="molecule type" value="Transcribed_RNA"/>
</dbReference>
<reference evidence="1" key="1">
    <citation type="submission" date="2021-01" db="EMBL/GenBank/DDBJ databases">
        <authorList>
            <person name="Corre E."/>
            <person name="Pelletier E."/>
            <person name="Niang G."/>
            <person name="Scheremetjew M."/>
            <person name="Finn R."/>
            <person name="Kale V."/>
            <person name="Holt S."/>
            <person name="Cochrane G."/>
            <person name="Meng A."/>
            <person name="Brown T."/>
            <person name="Cohen L."/>
        </authorList>
    </citation>
    <scope>NUCLEOTIDE SEQUENCE</scope>
    <source>
        <strain evidence="1">CCMP125</strain>
    </source>
</reference>
<organism evidence="1">
    <name type="scientific">Entomoneis paludosa</name>
    <dbReference type="NCBI Taxonomy" id="265537"/>
    <lineage>
        <taxon>Eukaryota</taxon>
        <taxon>Sar</taxon>
        <taxon>Stramenopiles</taxon>
        <taxon>Ochrophyta</taxon>
        <taxon>Bacillariophyta</taxon>
        <taxon>Bacillariophyceae</taxon>
        <taxon>Bacillariophycidae</taxon>
        <taxon>Entomoneidaceae</taxon>
        <taxon>Entomoneis</taxon>
    </lineage>
</organism>
<protein>
    <submittedName>
        <fullName evidence="1">Uncharacterized protein</fullName>
    </submittedName>
</protein>
<sequence length="225" mass="25729">MNKMGSTSLNVFMKCSKQFNTTHYGCGPLTLAENSKKERYTRATVPCGKCIHEALQDRVKKHAPLAACGGVSDSNPTGFNSFMQLDYNRGEDECIFPQMTALEEIHREYPHATLILLSRPLNDWINSVNHWQDLRQRFIDCNYEDLPTGKGRNPFQLQSWVCNHIARVRQFVKDHPTHALIELNLYDTKQADYYLSRLLIGASQGTKCFGKANQGDKQEEKKKSK</sequence>
<evidence type="ECO:0000313" key="1">
    <source>
        <dbReference type="EMBL" id="CAD9994751.1"/>
    </source>
</evidence>
<dbReference type="Gene3D" id="3.40.50.300">
    <property type="entry name" value="P-loop containing nucleotide triphosphate hydrolases"/>
    <property type="match status" value="1"/>
</dbReference>
<dbReference type="PANTHER" id="PTHR36978:SF4">
    <property type="entry name" value="P-LOOP CONTAINING NUCLEOSIDE TRIPHOSPHATE HYDROLASE PROTEIN"/>
    <property type="match status" value="1"/>
</dbReference>
<dbReference type="PANTHER" id="PTHR36978">
    <property type="entry name" value="P-LOOP CONTAINING NUCLEOTIDE TRIPHOSPHATE HYDROLASE"/>
    <property type="match status" value="1"/>
</dbReference>